<reference evidence="2 3" key="1">
    <citation type="submission" date="2013-06" db="EMBL/GenBank/DDBJ databases">
        <title>Whole genome shotgun sequence of Bacillus selenatarsenatis SF-1.</title>
        <authorList>
            <person name="Kuroda M."/>
            <person name="Sei K."/>
            <person name="Yamashita M."/>
            <person name="Ike M."/>
        </authorList>
    </citation>
    <scope>NUCLEOTIDE SEQUENCE [LARGE SCALE GENOMIC DNA]</scope>
    <source>
        <strain evidence="2 3">SF-1</strain>
    </source>
</reference>
<sequence>MFEKILELLEAGGETRNIEFKKTYDWGNPQHKAKIVKCILAMSNTKDGGNLIIGIDDEKQGLEKLTGMEEEHYVKLNYDHIVVEVNKFADPPVAFHMYPIENDKKYFILMRIPEFDELPIICKRSGEQGLKEGAVFSRSKTKPESALIRSQSEMRELMDLAINKGIRQFYMRVRDSGLHLADDDTSQESYAKELVGIEDDEVVNLIMKRGYWKITIRPTFYEEDRIQTLENCRNILQDNKLSLRGWDFPHLNGFSNGNNYVQSKENFGQFKELLRFYKSGQFIYYKSMYEEYMEDMYQKRVNGKGLEIISSLYLFTEIFEFATRLAQRKILGDEITIRIECYGIKGRQLFFYEATRTLFRDYISTIENEAHLEINVAVEELLSNGNTIAIELLNNLFEKFNWDINAIQGVFIEEQQKLLKG</sequence>
<dbReference type="AlphaFoldDB" id="A0A0A8X0K9"/>
<proteinExistence type="predicted"/>
<comment type="caution">
    <text evidence="2">The sequence shown here is derived from an EMBL/GenBank/DDBJ whole genome shotgun (WGS) entry which is preliminary data.</text>
</comment>
<protein>
    <recommendedName>
        <fullName evidence="1">Schlafen AlbA-2 domain-containing protein</fullName>
    </recommendedName>
</protein>
<organism evidence="2 3">
    <name type="scientific">Mesobacillus selenatarsenatis (strain DSM 18680 / JCM 14380 / FERM P-15431 / SF-1)</name>
    <dbReference type="NCBI Taxonomy" id="1321606"/>
    <lineage>
        <taxon>Bacteria</taxon>
        <taxon>Bacillati</taxon>
        <taxon>Bacillota</taxon>
        <taxon>Bacilli</taxon>
        <taxon>Bacillales</taxon>
        <taxon>Bacillaceae</taxon>
        <taxon>Mesobacillus</taxon>
    </lineage>
</organism>
<evidence type="ECO:0000313" key="3">
    <source>
        <dbReference type="Proteomes" id="UP000031014"/>
    </source>
</evidence>
<evidence type="ECO:0000259" key="1">
    <source>
        <dbReference type="Pfam" id="PF04326"/>
    </source>
</evidence>
<dbReference type="OrthoDB" id="9810282at2"/>
<gene>
    <name evidence="2" type="ORF">SAMD00020551_1562</name>
</gene>
<keyword evidence="3" id="KW-1185">Reference proteome</keyword>
<accession>A0A0A8X0K9</accession>
<dbReference type="Gene3D" id="3.30.950.30">
    <property type="entry name" value="Schlafen, AAA domain"/>
    <property type="match status" value="1"/>
</dbReference>
<dbReference type="EMBL" id="BASE01000031">
    <property type="protein sequence ID" value="GAM13418.1"/>
    <property type="molecule type" value="Genomic_DNA"/>
</dbReference>
<dbReference type="InterPro" id="IPR038461">
    <property type="entry name" value="Schlafen_AlbA_2_dom_sf"/>
</dbReference>
<dbReference type="Proteomes" id="UP000031014">
    <property type="component" value="Unassembled WGS sequence"/>
</dbReference>
<feature type="domain" description="Schlafen AlbA-2" evidence="1">
    <location>
        <begin position="14"/>
        <end position="138"/>
    </location>
</feature>
<name>A0A0A8X0K9_MESS1</name>
<evidence type="ECO:0000313" key="2">
    <source>
        <dbReference type="EMBL" id="GAM13418.1"/>
    </source>
</evidence>
<dbReference type="RefSeq" id="WP_041965260.1">
    <property type="nucleotide sequence ID" value="NZ_BASE01000031.1"/>
</dbReference>
<dbReference type="InterPro" id="IPR007421">
    <property type="entry name" value="Schlafen_AlbA_2_dom"/>
</dbReference>
<dbReference type="Pfam" id="PF04326">
    <property type="entry name" value="SLFN_AlbA_2"/>
    <property type="match status" value="1"/>
</dbReference>